<protein>
    <submittedName>
        <fullName evidence="9">Drug exporter of the RND superfamily</fullName>
    </submittedName>
</protein>
<feature type="transmembrane region" description="Helical" evidence="7">
    <location>
        <begin position="842"/>
        <end position="869"/>
    </location>
</feature>
<comment type="subcellular location">
    <subcellularLocation>
        <location evidence="1">Cell membrane</location>
        <topology evidence="1">Multi-pass membrane protein</topology>
    </subcellularLocation>
</comment>
<dbReference type="Pfam" id="PF03176">
    <property type="entry name" value="MMPL"/>
    <property type="match status" value="2"/>
</dbReference>
<evidence type="ECO:0000313" key="10">
    <source>
        <dbReference type="Proteomes" id="UP000182762"/>
    </source>
</evidence>
<dbReference type="SUPFAM" id="SSF82866">
    <property type="entry name" value="Multidrug efflux transporter AcrB transmembrane domain"/>
    <property type="match status" value="2"/>
</dbReference>
<keyword evidence="3" id="KW-1003">Cell membrane</keyword>
<evidence type="ECO:0000256" key="6">
    <source>
        <dbReference type="ARBA" id="ARBA00023136"/>
    </source>
</evidence>
<evidence type="ECO:0000256" key="2">
    <source>
        <dbReference type="ARBA" id="ARBA00010157"/>
    </source>
</evidence>
<accession>A0A1I5ZCF6</accession>
<dbReference type="RefSeq" id="WP_061804381.1">
    <property type="nucleotide sequence ID" value="NZ_FOXX01000004.1"/>
</dbReference>
<feature type="domain" description="Membrane transport protein MMPL" evidence="8">
    <location>
        <begin position="574"/>
        <end position="881"/>
    </location>
</feature>
<feature type="domain" description="Membrane transport protein MMPL" evidence="8">
    <location>
        <begin position="41"/>
        <end position="358"/>
    </location>
</feature>
<evidence type="ECO:0000259" key="8">
    <source>
        <dbReference type="Pfam" id="PF03176"/>
    </source>
</evidence>
<feature type="transmembrane region" description="Helical" evidence="7">
    <location>
        <begin position="175"/>
        <end position="193"/>
    </location>
</feature>
<keyword evidence="5 7" id="KW-1133">Transmembrane helix</keyword>
<feature type="transmembrane region" description="Helical" evidence="7">
    <location>
        <begin position="226"/>
        <end position="248"/>
    </location>
</feature>
<feature type="transmembrane region" description="Helical" evidence="7">
    <location>
        <begin position="771"/>
        <end position="792"/>
    </location>
</feature>
<dbReference type="Gene3D" id="1.20.1640.10">
    <property type="entry name" value="Multidrug efflux transporter AcrB transmembrane domain"/>
    <property type="match status" value="2"/>
</dbReference>
<keyword evidence="10" id="KW-1185">Reference proteome</keyword>
<gene>
    <name evidence="9" type="ORF">SAMN02745910_01904</name>
</gene>
<feature type="transmembrane region" description="Helical" evidence="7">
    <location>
        <begin position="304"/>
        <end position="326"/>
    </location>
</feature>
<dbReference type="PANTHER" id="PTHR33406">
    <property type="entry name" value="MEMBRANE PROTEIN MJ1562-RELATED"/>
    <property type="match status" value="1"/>
</dbReference>
<dbReference type="SUPFAM" id="SSF58104">
    <property type="entry name" value="Methyl-accepting chemotaxis protein (MCP) signaling domain"/>
    <property type="match status" value="1"/>
</dbReference>
<evidence type="ECO:0000256" key="4">
    <source>
        <dbReference type="ARBA" id="ARBA00022692"/>
    </source>
</evidence>
<organism evidence="9 10">
    <name type="scientific">Priestia endophytica DSM 13796</name>
    <dbReference type="NCBI Taxonomy" id="1121089"/>
    <lineage>
        <taxon>Bacteria</taxon>
        <taxon>Bacillati</taxon>
        <taxon>Bacillota</taxon>
        <taxon>Bacilli</taxon>
        <taxon>Bacillales</taxon>
        <taxon>Bacillaceae</taxon>
        <taxon>Priestia</taxon>
    </lineage>
</organism>
<keyword evidence="6 7" id="KW-0472">Membrane</keyword>
<feature type="transmembrane region" description="Helical" evidence="7">
    <location>
        <begin position="737"/>
        <end position="759"/>
    </location>
</feature>
<name>A0A1I5ZCF6_9BACI</name>
<comment type="similarity">
    <text evidence="2">Belongs to the resistance-nodulation-cell division (RND) (TC 2.A.6) family. MmpL subfamily.</text>
</comment>
<feature type="transmembrane region" description="Helical" evidence="7">
    <location>
        <begin position="358"/>
        <end position="375"/>
    </location>
</feature>
<dbReference type="InterPro" id="IPR050545">
    <property type="entry name" value="Mycobact_MmpL"/>
</dbReference>
<sequence>MRLIIKFKWVIAALLIVLTAALMLTAPNLTKLANEKGQTQLPDDAVSQRAAEILKDAGEDNNTISVVVTLDKALDEQQGKDIQSLIDKMEDIKGVKSITTPLTEDKEVREQLMSKDEKTVLIPATVEGSDEEVEKIADDIYKETPKSLTTYVTGASLINQDFAHSSEDGLKKTEVITVFLILGLLLVVFRSIVTPFVPILIVGVTYLISQSLLAILVHSFDFPISTFTQTFLVAILFGIGTDYCILILTRFREELANGHDKVEATLIAYRTAGRTLFISGIAVLIGFAAIGFAKFAIFQSAVGVAVGVAILLLVLFTLLPLFLVTIGPKLFWPSKKVISHNENKLWGFLGKHSVRRPFLFLVITAIVTVPFILTYDEEISFDSTAEISSDYKSIKGLNAMSEAIGEGKAFPVTVVIKGDKDLTTAKSIPYLGNLSKEIEKVDNVDSVMTITQPTGERIKDLYVDSQLGIVSNGLGDTINGLNDVKKGLTTVQNGLNQISSETSASSGNSGSSLSQAGDGLAQANEQLGLVSQKLALTGNVDEALPQITAINRQLGTIAEGLQGANTQIEGAQQQTKALSENLSKLSQGVKDANDGLTQISDGLTKAKDTLGNMSNSQTVRETGIYIPEETIQNEDFKQSIDTYSFDDGKGLKLSVVLDSNPYSEKAIATVKDIEEAVDRAVVNTPFEGAEIMYGGISSSNADLNDISTTDLSRTMIIMMVGLFVVLTILFRSMIMPVYMIASLLVTYYTAISISEFLFVNVMGESGISWAVPFFSFVILIALGIDYSIFLLDRFQEEVRESIPDAMVISMRKMGSVIITASIILAGTFAAMIPSGVLTLVQVATVIIIGLLLYGIVILPLLIPAVTVTLSEGNWWPFRRKKREE</sequence>
<feature type="transmembrane region" description="Helical" evidence="7">
    <location>
        <begin position="276"/>
        <end position="298"/>
    </location>
</feature>
<dbReference type="Proteomes" id="UP000182762">
    <property type="component" value="Unassembled WGS sequence"/>
</dbReference>
<proteinExistence type="inferred from homology"/>
<evidence type="ECO:0000256" key="7">
    <source>
        <dbReference type="SAM" id="Phobius"/>
    </source>
</evidence>
<evidence type="ECO:0000256" key="5">
    <source>
        <dbReference type="ARBA" id="ARBA00022989"/>
    </source>
</evidence>
<comment type="caution">
    <text evidence="9">The sequence shown here is derived from an EMBL/GenBank/DDBJ whole genome shotgun (WGS) entry which is preliminary data.</text>
</comment>
<feature type="transmembrane region" description="Helical" evidence="7">
    <location>
        <begin position="813"/>
        <end position="836"/>
    </location>
</feature>
<dbReference type="InterPro" id="IPR004869">
    <property type="entry name" value="MMPL_dom"/>
</dbReference>
<dbReference type="PANTHER" id="PTHR33406:SF6">
    <property type="entry name" value="MEMBRANE PROTEIN YDGH-RELATED"/>
    <property type="match status" value="1"/>
</dbReference>
<evidence type="ECO:0000256" key="1">
    <source>
        <dbReference type="ARBA" id="ARBA00004651"/>
    </source>
</evidence>
<feature type="transmembrane region" description="Helical" evidence="7">
    <location>
        <begin position="711"/>
        <end position="730"/>
    </location>
</feature>
<dbReference type="EMBL" id="FOXX01000004">
    <property type="protein sequence ID" value="SFQ54171.1"/>
    <property type="molecule type" value="Genomic_DNA"/>
</dbReference>
<evidence type="ECO:0000256" key="3">
    <source>
        <dbReference type="ARBA" id="ARBA00022475"/>
    </source>
</evidence>
<feature type="transmembrane region" description="Helical" evidence="7">
    <location>
        <begin position="200"/>
        <end position="220"/>
    </location>
</feature>
<evidence type="ECO:0000313" key="9">
    <source>
        <dbReference type="EMBL" id="SFQ54171.1"/>
    </source>
</evidence>
<dbReference type="GeneID" id="93710588"/>
<keyword evidence="4 7" id="KW-0812">Transmembrane</keyword>
<reference evidence="9 10" key="1">
    <citation type="submission" date="2016-10" db="EMBL/GenBank/DDBJ databases">
        <authorList>
            <person name="Varghese N."/>
            <person name="Submissions S."/>
        </authorList>
    </citation>
    <scope>NUCLEOTIDE SEQUENCE [LARGE SCALE GENOMIC DNA]</scope>
    <source>
        <strain evidence="9 10">DSM 13796</strain>
    </source>
</reference>